<evidence type="ECO:0008006" key="3">
    <source>
        <dbReference type="Google" id="ProtNLM"/>
    </source>
</evidence>
<protein>
    <recommendedName>
        <fullName evidence="3">YheE family protein</fullName>
    </recommendedName>
</protein>
<gene>
    <name evidence="1" type="ORF">BFG57_14275</name>
</gene>
<proteinExistence type="predicted"/>
<dbReference type="EMBL" id="MJEH01000020">
    <property type="protein sequence ID" value="OEH92936.1"/>
    <property type="molecule type" value="Genomic_DNA"/>
</dbReference>
<dbReference type="Pfam" id="PF17277">
    <property type="entry name" value="DUF5342"/>
    <property type="match status" value="1"/>
</dbReference>
<evidence type="ECO:0000313" key="1">
    <source>
        <dbReference type="EMBL" id="OEH92936.1"/>
    </source>
</evidence>
<dbReference type="RefSeq" id="WP_069717018.1">
    <property type="nucleotide sequence ID" value="NZ_MJEH01000020.1"/>
</dbReference>
<dbReference type="Proteomes" id="UP000095209">
    <property type="component" value="Unassembled WGS sequence"/>
</dbReference>
<organism evidence="1 2">
    <name type="scientific">Bacillus solimangrovi</name>
    <dbReference type="NCBI Taxonomy" id="1305675"/>
    <lineage>
        <taxon>Bacteria</taxon>
        <taxon>Bacillati</taxon>
        <taxon>Bacillota</taxon>
        <taxon>Bacilli</taxon>
        <taxon>Bacillales</taxon>
        <taxon>Bacillaceae</taxon>
        <taxon>Bacillus</taxon>
    </lineage>
</organism>
<name>A0A1E5LFV1_9BACI</name>
<dbReference type="OrthoDB" id="2736244at2"/>
<sequence length="69" mass="8608">MISHFQYKERNKDLAGWSFSFFYKKTRYSGLYHRNGEVEWYEPAPENDKKEYLQSHLHELMLFHVYEEK</sequence>
<dbReference type="PIRSF" id="PIRSF037692">
    <property type="entry name" value="UCP037692"/>
    <property type="match status" value="1"/>
</dbReference>
<evidence type="ECO:0000313" key="2">
    <source>
        <dbReference type="Proteomes" id="UP000095209"/>
    </source>
</evidence>
<dbReference type="AlphaFoldDB" id="A0A1E5LFV1"/>
<comment type="caution">
    <text evidence="1">The sequence shown here is derived from an EMBL/GenBank/DDBJ whole genome shotgun (WGS) entry which is preliminary data.</text>
</comment>
<accession>A0A1E5LFV1</accession>
<dbReference type="InterPro" id="IPR017263">
    <property type="entry name" value="UCP037692"/>
</dbReference>
<dbReference type="STRING" id="1305675.BFG57_14275"/>
<reference evidence="1 2" key="1">
    <citation type="submission" date="2016-08" db="EMBL/GenBank/DDBJ databases">
        <title>Genome of Bacillus solimangrovi GH2-4.</title>
        <authorList>
            <person name="Lim S."/>
            <person name="Kim B.-C."/>
        </authorList>
    </citation>
    <scope>NUCLEOTIDE SEQUENCE [LARGE SCALE GENOMIC DNA]</scope>
    <source>
        <strain evidence="1 2">GH2-4</strain>
    </source>
</reference>
<keyword evidence="2" id="KW-1185">Reference proteome</keyword>